<organism evidence="9 10">
    <name type="scientific">Trichlorobacter thiogenes</name>
    <dbReference type="NCBI Taxonomy" id="115783"/>
    <lineage>
        <taxon>Bacteria</taxon>
        <taxon>Pseudomonadati</taxon>
        <taxon>Thermodesulfobacteriota</taxon>
        <taxon>Desulfuromonadia</taxon>
        <taxon>Geobacterales</taxon>
        <taxon>Geobacteraceae</taxon>
        <taxon>Trichlorobacter</taxon>
    </lineage>
</organism>
<evidence type="ECO:0000313" key="9">
    <source>
        <dbReference type="EMBL" id="SJZ37743.1"/>
    </source>
</evidence>
<dbReference type="EMBL" id="FUWR01000001">
    <property type="protein sequence ID" value="SJZ37743.1"/>
    <property type="molecule type" value="Genomic_DNA"/>
</dbReference>
<feature type="transmembrane region" description="Helical" evidence="7">
    <location>
        <begin position="374"/>
        <end position="396"/>
    </location>
</feature>
<dbReference type="RefSeq" id="WP_078788627.1">
    <property type="nucleotide sequence ID" value="NZ_FUWR01000001.1"/>
</dbReference>
<dbReference type="Pfam" id="PF05977">
    <property type="entry name" value="MFS_3"/>
    <property type="match status" value="1"/>
</dbReference>
<feature type="transmembrane region" description="Helical" evidence="7">
    <location>
        <begin position="349"/>
        <end position="368"/>
    </location>
</feature>
<protein>
    <submittedName>
        <fullName evidence="9">Transmembrane secretion effector</fullName>
    </submittedName>
</protein>
<evidence type="ECO:0000259" key="8">
    <source>
        <dbReference type="PROSITE" id="PS50850"/>
    </source>
</evidence>
<name>A0A1T4K5X9_9BACT</name>
<feature type="transmembrane region" description="Helical" evidence="7">
    <location>
        <begin position="315"/>
        <end position="337"/>
    </location>
</feature>
<evidence type="ECO:0000256" key="1">
    <source>
        <dbReference type="ARBA" id="ARBA00004651"/>
    </source>
</evidence>
<gene>
    <name evidence="9" type="ORF">SAMN02745119_00332</name>
</gene>
<evidence type="ECO:0000256" key="4">
    <source>
        <dbReference type="ARBA" id="ARBA00022692"/>
    </source>
</evidence>
<evidence type="ECO:0000256" key="2">
    <source>
        <dbReference type="ARBA" id="ARBA00022448"/>
    </source>
</evidence>
<keyword evidence="2" id="KW-0813">Transport</keyword>
<dbReference type="PROSITE" id="PS50850">
    <property type="entry name" value="MFS"/>
    <property type="match status" value="1"/>
</dbReference>
<dbReference type="GO" id="GO:0022857">
    <property type="term" value="F:transmembrane transporter activity"/>
    <property type="evidence" value="ECO:0007669"/>
    <property type="project" value="InterPro"/>
</dbReference>
<dbReference type="Proteomes" id="UP000190102">
    <property type="component" value="Unassembled WGS sequence"/>
</dbReference>
<dbReference type="STRING" id="115783.SAMN02745119_00332"/>
<evidence type="ECO:0000256" key="6">
    <source>
        <dbReference type="ARBA" id="ARBA00023136"/>
    </source>
</evidence>
<evidence type="ECO:0000256" key="3">
    <source>
        <dbReference type="ARBA" id="ARBA00022475"/>
    </source>
</evidence>
<keyword evidence="10" id="KW-1185">Reference proteome</keyword>
<keyword evidence="5 7" id="KW-1133">Transmembrane helix</keyword>
<feature type="domain" description="Major facilitator superfamily (MFS) profile" evidence="8">
    <location>
        <begin position="9"/>
        <end position="403"/>
    </location>
</feature>
<dbReference type="OrthoDB" id="9775268at2"/>
<evidence type="ECO:0000256" key="5">
    <source>
        <dbReference type="ARBA" id="ARBA00022989"/>
    </source>
</evidence>
<dbReference type="GO" id="GO:0005886">
    <property type="term" value="C:plasma membrane"/>
    <property type="evidence" value="ECO:0007669"/>
    <property type="project" value="UniProtKB-SubCell"/>
</dbReference>
<feature type="transmembrane region" description="Helical" evidence="7">
    <location>
        <begin position="104"/>
        <end position="122"/>
    </location>
</feature>
<feature type="transmembrane region" description="Helical" evidence="7">
    <location>
        <begin position="227"/>
        <end position="249"/>
    </location>
</feature>
<dbReference type="InterPro" id="IPR036259">
    <property type="entry name" value="MFS_trans_sf"/>
</dbReference>
<keyword evidence="6 7" id="KW-0472">Membrane</keyword>
<dbReference type="Gene3D" id="1.20.1250.20">
    <property type="entry name" value="MFS general substrate transporter like domains"/>
    <property type="match status" value="1"/>
</dbReference>
<comment type="subcellular location">
    <subcellularLocation>
        <location evidence="1">Cell membrane</location>
        <topology evidence="1">Multi-pass membrane protein</topology>
    </subcellularLocation>
</comment>
<dbReference type="PANTHER" id="PTHR23513">
    <property type="entry name" value="INTEGRAL MEMBRANE EFFLUX PROTEIN-RELATED"/>
    <property type="match status" value="1"/>
</dbReference>
<keyword evidence="4 7" id="KW-0812">Transmembrane</keyword>
<feature type="transmembrane region" description="Helical" evidence="7">
    <location>
        <begin position="291"/>
        <end position="309"/>
    </location>
</feature>
<dbReference type="AlphaFoldDB" id="A0A1T4K5X9"/>
<evidence type="ECO:0000313" key="10">
    <source>
        <dbReference type="Proteomes" id="UP000190102"/>
    </source>
</evidence>
<accession>A0A1T4K5X9</accession>
<sequence>MQPSTRFIALANKNLRRFLTGQAISLTGTWMQSVAQGWLVYTLTKSPLSLGLVAVALSAPVLLFSLFGGVIADTIDRRRLLIMTQTLSILPALLLAGLTLSGQITVGWIMALAFLLGTVNAIELPARQAFLAELVTRSELTSAITLHSVVFNATRIIGPILAGFTIATAGLSVCFLINAISFLAGIASLLLIPPQTSDCIGTKLRSSMLEGLREGVRYVAGERQISLIMVLVAVISLFGIPFVPMLPIFADGILKVGPEGLGLLAGASGVGSLLAALLVAWQRVIHKKGRLMVAAGLLFAGCLFLFAHSRDYQSALLALLFTGAGMVCFLAMISCHLQHHCPEILRGRVMGVYTLVLIGMAPFGHALMGFLAGAIGVSAALSFGSAICGGVILASVRPLIRIN</sequence>
<dbReference type="PANTHER" id="PTHR23513:SF11">
    <property type="entry name" value="STAPHYLOFERRIN A TRANSPORTER"/>
    <property type="match status" value="1"/>
</dbReference>
<feature type="transmembrane region" description="Helical" evidence="7">
    <location>
        <begin position="261"/>
        <end position="279"/>
    </location>
</feature>
<proteinExistence type="predicted"/>
<feature type="transmembrane region" description="Helical" evidence="7">
    <location>
        <begin position="48"/>
        <end position="68"/>
    </location>
</feature>
<dbReference type="CDD" id="cd06173">
    <property type="entry name" value="MFS_MefA_like"/>
    <property type="match status" value="1"/>
</dbReference>
<dbReference type="SUPFAM" id="SSF103473">
    <property type="entry name" value="MFS general substrate transporter"/>
    <property type="match status" value="1"/>
</dbReference>
<reference evidence="10" key="1">
    <citation type="submission" date="2017-02" db="EMBL/GenBank/DDBJ databases">
        <authorList>
            <person name="Varghese N."/>
            <person name="Submissions S."/>
        </authorList>
    </citation>
    <scope>NUCLEOTIDE SEQUENCE [LARGE SCALE GENOMIC DNA]</scope>
    <source>
        <strain evidence="10">ATCC BAA-34</strain>
    </source>
</reference>
<dbReference type="InterPro" id="IPR020846">
    <property type="entry name" value="MFS_dom"/>
</dbReference>
<evidence type="ECO:0000256" key="7">
    <source>
        <dbReference type="SAM" id="Phobius"/>
    </source>
</evidence>
<dbReference type="InterPro" id="IPR010290">
    <property type="entry name" value="TM_effector"/>
</dbReference>
<keyword evidence="3" id="KW-1003">Cell membrane</keyword>